<dbReference type="RefSeq" id="WP_308478406.1">
    <property type="nucleotide sequence ID" value="NZ_OY726397.1"/>
</dbReference>
<keyword evidence="2" id="KW-1185">Reference proteome</keyword>
<evidence type="ECO:0000313" key="1">
    <source>
        <dbReference type="EMBL" id="CAJ1505604.1"/>
    </source>
</evidence>
<organism evidence="1 2">
    <name type="scientific">[Mycobacterium] burgundiense</name>
    <dbReference type="NCBI Taxonomy" id="3064286"/>
    <lineage>
        <taxon>Bacteria</taxon>
        <taxon>Bacillati</taxon>
        <taxon>Actinomycetota</taxon>
        <taxon>Actinomycetes</taxon>
        <taxon>Mycobacteriales</taxon>
        <taxon>Mycobacteriaceae</taxon>
        <taxon>Mycolicibacterium</taxon>
    </lineage>
</organism>
<dbReference type="Proteomes" id="UP001190465">
    <property type="component" value="Chromosome"/>
</dbReference>
<protein>
    <submittedName>
        <fullName evidence="1">Uncharacterized protein</fullName>
    </submittedName>
</protein>
<evidence type="ECO:0000313" key="2">
    <source>
        <dbReference type="Proteomes" id="UP001190465"/>
    </source>
</evidence>
<accession>A0ABN9NFT3</accession>
<gene>
    <name evidence="1" type="ORF">MU0053_002977</name>
</gene>
<sequence length="261" mass="28789">MKERQIAAMYRARFDEQRRSSEAIESLYAEAAAGRDSANRAWLIAVAHPPRVPGRLARPSRDEAQEIFKQTATITFTYSNRNGPHPIENVDQLNLRPGLRRWIAPNTAVGDRSKWREAWAGVHHDGSVTLAAAVGGHRRSSDECFDGWQVEARSVECAIADFTALVRATAAARHHGEYDVCVGVEWTGEQPLCVLTVDGTGYTYDGVSTPLSTYTPVRSTINAAASDEEFHQQVRELAQDCVNQGGITHLHVITEPEPVEA</sequence>
<reference evidence="1 2" key="1">
    <citation type="submission" date="2023-08" db="EMBL/GenBank/DDBJ databases">
        <authorList>
            <person name="Folkvardsen B D."/>
            <person name="Norman A."/>
        </authorList>
    </citation>
    <scope>NUCLEOTIDE SEQUENCE [LARGE SCALE GENOMIC DNA]</scope>
    <source>
        <strain evidence="1 2">Mu0053</strain>
    </source>
</reference>
<dbReference type="EMBL" id="OY726397">
    <property type="protein sequence ID" value="CAJ1505604.1"/>
    <property type="molecule type" value="Genomic_DNA"/>
</dbReference>
<proteinExistence type="predicted"/>
<name>A0ABN9NFT3_9MYCO</name>